<feature type="compositionally biased region" description="Low complexity" evidence="1">
    <location>
        <begin position="200"/>
        <end position="267"/>
    </location>
</feature>
<accession>A0ABQ7AG02</accession>
<sequence>MPRDVRDQCAGFRARPRLTSGFRRYYPCVGCRRAISMKWLKLHRRVRCLAMDGDLFTVRLSPSFDTRYSFVLVFQYRWFEVNQIPVAEVMPVLLKSGQSASREEAVEEMKDCRPTVNLDIGTYILVPGTTMKRRFLGLSKKEPADSRTIRKSTREASIDILQATTIDSVNQKSIDSDTMPSINITCEKTEKLSTVEEANISGTTSTSTDGRTSTSIDDMTSTSTDDTTSTSIDGTTSMSTDGRTSMSIDGTTSTSTDGTTSTSIDGTNSETIDSTSASINTDFCHRLIPLEIPERSSCFQDIADSTLKSIDISSFDQGRAEEADVNFISGIGFQGSGNQGGNKNSYGNRGNFNQSSQHQKPYSNN</sequence>
<feature type="region of interest" description="Disordered" evidence="1">
    <location>
        <begin position="334"/>
        <end position="365"/>
    </location>
</feature>
<evidence type="ECO:0008006" key="4">
    <source>
        <dbReference type="Google" id="ProtNLM"/>
    </source>
</evidence>
<dbReference type="Proteomes" id="UP000266723">
    <property type="component" value="Unassembled WGS sequence"/>
</dbReference>
<protein>
    <recommendedName>
        <fullName evidence="4">C2H2-type domain-containing protein</fullName>
    </recommendedName>
</protein>
<evidence type="ECO:0000256" key="1">
    <source>
        <dbReference type="SAM" id="MobiDB-lite"/>
    </source>
</evidence>
<feature type="region of interest" description="Disordered" evidence="1">
    <location>
        <begin position="195"/>
        <end position="274"/>
    </location>
</feature>
<evidence type="ECO:0000313" key="3">
    <source>
        <dbReference type="Proteomes" id="UP000266723"/>
    </source>
</evidence>
<reference evidence="2 3" key="1">
    <citation type="journal article" date="2020" name="BMC Genomics">
        <title>Intraspecific diversification of the crop wild relative Brassica cretica Lam. using demographic model selection.</title>
        <authorList>
            <person name="Kioukis A."/>
            <person name="Michalopoulou V.A."/>
            <person name="Briers L."/>
            <person name="Pirintsos S."/>
            <person name="Studholme D.J."/>
            <person name="Pavlidis P."/>
            <person name="Sarris P.F."/>
        </authorList>
    </citation>
    <scope>NUCLEOTIDE SEQUENCE [LARGE SCALE GENOMIC DNA]</scope>
    <source>
        <strain evidence="3">cv. PFS-1207/04</strain>
    </source>
</reference>
<dbReference type="EMBL" id="QGKV02002055">
    <property type="protein sequence ID" value="KAF3496580.1"/>
    <property type="molecule type" value="Genomic_DNA"/>
</dbReference>
<feature type="compositionally biased region" description="Polar residues" evidence="1">
    <location>
        <begin position="342"/>
        <end position="365"/>
    </location>
</feature>
<gene>
    <name evidence="2" type="ORF">DY000_02052682</name>
</gene>
<organism evidence="2 3">
    <name type="scientific">Brassica cretica</name>
    <name type="common">Mustard</name>
    <dbReference type="NCBI Taxonomy" id="69181"/>
    <lineage>
        <taxon>Eukaryota</taxon>
        <taxon>Viridiplantae</taxon>
        <taxon>Streptophyta</taxon>
        <taxon>Embryophyta</taxon>
        <taxon>Tracheophyta</taxon>
        <taxon>Spermatophyta</taxon>
        <taxon>Magnoliopsida</taxon>
        <taxon>eudicotyledons</taxon>
        <taxon>Gunneridae</taxon>
        <taxon>Pentapetalae</taxon>
        <taxon>rosids</taxon>
        <taxon>malvids</taxon>
        <taxon>Brassicales</taxon>
        <taxon>Brassicaceae</taxon>
        <taxon>Brassiceae</taxon>
        <taxon>Brassica</taxon>
    </lineage>
</organism>
<evidence type="ECO:0000313" key="2">
    <source>
        <dbReference type="EMBL" id="KAF3496580.1"/>
    </source>
</evidence>
<name>A0ABQ7AG02_BRACR</name>
<keyword evidence="3" id="KW-1185">Reference proteome</keyword>
<comment type="caution">
    <text evidence="2">The sequence shown here is derived from an EMBL/GenBank/DDBJ whole genome shotgun (WGS) entry which is preliminary data.</text>
</comment>
<proteinExistence type="predicted"/>